<keyword evidence="1" id="KW-0677">Repeat</keyword>
<feature type="repeat" description="ANK" evidence="3">
    <location>
        <begin position="301"/>
        <end position="333"/>
    </location>
</feature>
<dbReference type="SUPFAM" id="SSF48403">
    <property type="entry name" value="Ankyrin repeat"/>
    <property type="match status" value="2"/>
</dbReference>
<dbReference type="SUPFAM" id="SSF52540">
    <property type="entry name" value="P-loop containing nucleoside triphosphate hydrolases"/>
    <property type="match status" value="1"/>
</dbReference>
<name>A0A3E2HDS6_SCYLI</name>
<dbReference type="PROSITE" id="PS50088">
    <property type="entry name" value="ANK_REPEAT"/>
    <property type="match status" value="9"/>
</dbReference>
<feature type="repeat" description="ANK" evidence="3">
    <location>
        <begin position="709"/>
        <end position="741"/>
    </location>
</feature>
<feature type="region of interest" description="Disordered" evidence="4">
    <location>
        <begin position="1"/>
        <end position="47"/>
    </location>
</feature>
<dbReference type="Gene3D" id="3.40.50.300">
    <property type="entry name" value="P-loop containing nucleotide triphosphate hydrolases"/>
    <property type="match status" value="1"/>
</dbReference>
<dbReference type="STRING" id="5539.A0A3E2HDS6"/>
<evidence type="ECO:0000256" key="4">
    <source>
        <dbReference type="SAM" id="MobiDB-lite"/>
    </source>
</evidence>
<dbReference type="OrthoDB" id="20872at2759"/>
<dbReference type="AlphaFoldDB" id="A0A3E2HDS6"/>
<feature type="non-terminal residue" evidence="6">
    <location>
        <position position="846"/>
    </location>
</feature>
<evidence type="ECO:0000259" key="5">
    <source>
        <dbReference type="PROSITE" id="PS50837"/>
    </source>
</evidence>
<dbReference type="Pfam" id="PF13637">
    <property type="entry name" value="Ank_4"/>
    <property type="match status" value="2"/>
</dbReference>
<keyword evidence="7" id="KW-1185">Reference proteome</keyword>
<evidence type="ECO:0000256" key="1">
    <source>
        <dbReference type="ARBA" id="ARBA00022737"/>
    </source>
</evidence>
<dbReference type="PROSITE" id="PS50837">
    <property type="entry name" value="NACHT"/>
    <property type="match status" value="1"/>
</dbReference>
<dbReference type="Proteomes" id="UP000258309">
    <property type="component" value="Unassembled WGS sequence"/>
</dbReference>
<proteinExistence type="predicted"/>
<sequence>MTRVTETLEADYSRSKERLTPHPRRKRSRRPSSARLNKSDDRSRRVDLDEQCKRYQKEFELKVQSTQWKKSMRYLEVIAQNMRFDRELQEVKTQREHDNEAISSISSIPVEAIHNKLYRKQQHSVQDNDEVSDEYHCPKDWFLDDAKKWIDKKDGTRIFWLYGKYGMGKTSSVSRVVHFLRESISETDSVAVDGSEQQFAYFFISRNTAEEIIRSLVSQLARGSNGFLVPSLNLSPSKLSTQTIEWYRKKLKNLIKSKKTILILDGLDECSDTSELLNYLSKEILRYFATSALSRNHRNISDETPLMRAATEGSLESVRTLLELGATVSVRNINGDTVIHCAVRRSKLTKKVLELLIGKEADINAQNDKGETALHIALDSNTFSNDAICALLLANASTSIKNAKGETPLSIKDRDGRCAIHHVASKGSPERVKLLLEHGASIDSSDKRGWTPLCVAANSRNFAIMKALLEQDKEKGTINAQLTDGRTALHISAMKGDFPAIELLLTFGAAINLTDKEKRTPLRRAVGLGHQKAVRLLLEKGADCKSTDKTGQTPLHRAVTFGLTEVARMLLDYEAPLNLKDTYSRTPAMLSVQSGKASTILLLLEHKAEGFPKLEPYKSDPAQSESVDLDERMKQFVMIGQFWKVVTGEDISKFEEFISNKQTELEWILKARCEMGASALHLASRNDRVEVIKALVDRFHIPVDDPTDDGFTPLHSTAKRSKINATITLIAMGANVNATNNYGATPLHQAATFGEPEIVKRLLDCENINPNVEDRYLQTPLIYAIRNEKVENAKLLLERDDIIIDVKNHKGRMALHYAKDLKSKKPELEKMILEAMDRQCGNEAGV</sequence>
<feature type="repeat" description="ANK" evidence="3">
    <location>
        <begin position="550"/>
        <end position="582"/>
    </location>
</feature>
<gene>
    <name evidence="6" type="ORF">B7463_g4759</name>
</gene>
<dbReference type="Gene3D" id="1.25.40.20">
    <property type="entry name" value="Ankyrin repeat-containing domain"/>
    <property type="match status" value="4"/>
</dbReference>
<evidence type="ECO:0000313" key="7">
    <source>
        <dbReference type="Proteomes" id="UP000258309"/>
    </source>
</evidence>
<dbReference type="PANTHER" id="PTHR24198">
    <property type="entry name" value="ANKYRIN REPEAT AND PROTEIN KINASE DOMAIN-CONTAINING PROTEIN"/>
    <property type="match status" value="1"/>
</dbReference>
<dbReference type="SMART" id="SM00248">
    <property type="entry name" value="ANK"/>
    <property type="match status" value="13"/>
</dbReference>
<dbReference type="Pfam" id="PF12796">
    <property type="entry name" value="Ank_2"/>
    <property type="match status" value="3"/>
</dbReference>
<dbReference type="InterPro" id="IPR036770">
    <property type="entry name" value="Ankyrin_rpt-contain_sf"/>
</dbReference>
<evidence type="ECO:0000256" key="3">
    <source>
        <dbReference type="PROSITE-ProRule" id="PRU00023"/>
    </source>
</evidence>
<evidence type="ECO:0000313" key="6">
    <source>
        <dbReference type="EMBL" id="RFU31550.1"/>
    </source>
</evidence>
<feature type="repeat" description="ANK" evidence="3">
    <location>
        <begin position="742"/>
        <end position="764"/>
    </location>
</feature>
<feature type="compositionally biased region" description="Basic and acidic residues" evidence="4">
    <location>
        <begin position="37"/>
        <end position="47"/>
    </location>
</feature>
<feature type="repeat" description="ANK" evidence="3">
    <location>
        <begin position="675"/>
        <end position="698"/>
    </location>
</feature>
<feature type="domain" description="NACHT" evidence="5">
    <location>
        <begin position="157"/>
        <end position="269"/>
    </location>
</feature>
<feature type="compositionally biased region" description="Basic and acidic residues" evidence="4">
    <location>
        <begin position="11"/>
        <end position="20"/>
    </location>
</feature>
<feature type="compositionally biased region" description="Basic residues" evidence="4">
    <location>
        <begin position="21"/>
        <end position="32"/>
    </location>
</feature>
<accession>A0A3E2HDS6</accession>
<feature type="non-terminal residue" evidence="6">
    <location>
        <position position="1"/>
    </location>
</feature>
<dbReference type="InterPro" id="IPR002110">
    <property type="entry name" value="Ankyrin_rpt"/>
</dbReference>
<reference evidence="6 7" key="1">
    <citation type="submission" date="2018-05" db="EMBL/GenBank/DDBJ databases">
        <title>Draft genome sequence of Scytalidium lignicola DSM 105466, a ubiquitous saprotrophic fungus.</title>
        <authorList>
            <person name="Buettner E."/>
            <person name="Gebauer A.M."/>
            <person name="Hofrichter M."/>
            <person name="Liers C."/>
            <person name="Kellner H."/>
        </authorList>
    </citation>
    <scope>NUCLEOTIDE SEQUENCE [LARGE SCALE GENOMIC DNA]</scope>
    <source>
        <strain evidence="6 7">DSM 105466</strain>
    </source>
</reference>
<protein>
    <recommendedName>
        <fullName evidence="5">NACHT domain-containing protein</fullName>
    </recommendedName>
</protein>
<keyword evidence="2 3" id="KW-0040">ANK repeat</keyword>
<feature type="repeat" description="ANK" evidence="3">
    <location>
        <begin position="334"/>
        <end position="368"/>
    </location>
</feature>
<dbReference type="PROSITE" id="PS50297">
    <property type="entry name" value="ANK_REP_REGION"/>
    <property type="match status" value="9"/>
</dbReference>
<dbReference type="InterPro" id="IPR056884">
    <property type="entry name" value="NPHP3-like_N"/>
</dbReference>
<dbReference type="InterPro" id="IPR007111">
    <property type="entry name" value="NACHT_NTPase"/>
</dbReference>
<comment type="caution">
    <text evidence="6">The sequence shown here is derived from an EMBL/GenBank/DDBJ whole genome shotgun (WGS) entry which is preliminary data.</text>
</comment>
<feature type="repeat" description="ANK" evidence="3">
    <location>
        <begin position="484"/>
        <end position="516"/>
    </location>
</feature>
<dbReference type="PANTHER" id="PTHR24198:SF165">
    <property type="entry name" value="ANKYRIN REPEAT-CONTAINING PROTEIN-RELATED"/>
    <property type="match status" value="1"/>
</dbReference>
<dbReference type="EMBL" id="NCSJ02000073">
    <property type="protein sequence ID" value="RFU31550.1"/>
    <property type="molecule type" value="Genomic_DNA"/>
</dbReference>
<dbReference type="Pfam" id="PF24883">
    <property type="entry name" value="NPHP3_N"/>
    <property type="match status" value="1"/>
</dbReference>
<dbReference type="InterPro" id="IPR027417">
    <property type="entry name" value="P-loop_NTPase"/>
</dbReference>
<evidence type="ECO:0000256" key="2">
    <source>
        <dbReference type="ARBA" id="ARBA00023043"/>
    </source>
</evidence>
<feature type="repeat" description="ANK" evidence="3">
    <location>
        <begin position="415"/>
        <end position="447"/>
    </location>
</feature>
<dbReference type="Pfam" id="PF00023">
    <property type="entry name" value="Ank"/>
    <property type="match status" value="1"/>
</dbReference>
<feature type="repeat" description="ANK" evidence="3">
    <location>
        <begin position="517"/>
        <end position="549"/>
    </location>
</feature>
<organism evidence="6 7">
    <name type="scientific">Scytalidium lignicola</name>
    <name type="common">Hyphomycete</name>
    <dbReference type="NCBI Taxonomy" id="5539"/>
    <lineage>
        <taxon>Eukaryota</taxon>
        <taxon>Fungi</taxon>
        <taxon>Dikarya</taxon>
        <taxon>Ascomycota</taxon>
        <taxon>Pezizomycotina</taxon>
        <taxon>Leotiomycetes</taxon>
        <taxon>Leotiomycetes incertae sedis</taxon>
        <taxon>Scytalidium</taxon>
    </lineage>
</organism>